<keyword evidence="8" id="KW-1185">Reference proteome</keyword>
<dbReference type="InterPro" id="IPR001202">
    <property type="entry name" value="WW_dom"/>
</dbReference>
<comment type="subcellular location">
    <subcellularLocation>
        <location evidence="1">Nucleus</location>
    </subcellularLocation>
</comment>
<dbReference type="InterPro" id="IPR002716">
    <property type="entry name" value="PIN_dom"/>
</dbReference>
<dbReference type="PANTHER" id="PTHR16161:SF0">
    <property type="entry name" value="TRANSCRIPTIONAL PROTEIN SWT1"/>
    <property type="match status" value="1"/>
</dbReference>
<feature type="region of interest" description="Disordered" evidence="5">
    <location>
        <begin position="332"/>
        <end position="363"/>
    </location>
</feature>
<dbReference type="SMART" id="SM00670">
    <property type="entry name" value="PINc"/>
    <property type="match status" value="1"/>
</dbReference>
<dbReference type="CDD" id="cd18727">
    <property type="entry name" value="PIN_Swt1-like"/>
    <property type="match status" value="1"/>
</dbReference>
<dbReference type="Proteomes" id="UP001153620">
    <property type="component" value="Chromosome 2"/>
</dbReference>
<dbReference type="GO" id="GO:0005634">
    <property type="term" value="C:nucleus"/>
    <property type="evidence" value="ECO:0007669"/>
    <property type="project" value="UniProtKB-SubCell"/>
</dbReference>
<proteinExistence type="predicted"/>
<dbReference type="PANTHER" id="PTHR16161">
    <property type="entry name" value="TRANSCRIPTIONAL PROTEIN SWT1"/>
    <property type="match status" value="1"/>
</dbReference>
<dbReference type="AlphaFoldDB" id="A0A9N9WRH7"/>
<dbReference type="OrthoDB" id="548295at2759"/>
<evidence type="ECO:0000256" key="4">
    <source>
        <dbReference type="ARBA" id="ARBA00023242"/>
    </source>
</evidence>
<keyword evidence="2" id="KW-0227">DNA damage</keyword>
<dbReference type="InterPro" id="IPR038051">
    <property type="entry name" value="XRCC4-like_N_sf"/>
</dbReference>
<evidence type="ECO:0000256" key="1">
    <source>
        <dbReference type="ARBA" id="ARBA00004123"/>
    </source>
</evidence>
<dbReference type="Pfam" id="PF13638">
    <property type="entry name" value="PIN_4"/>
    <property type="match status" value="1"/>
</dbReference>
<feature type="region of interest" description="Disordered" evidence="5">
    <location>
        <begin position="285"/>
        <end position="315"/>
    </location>
</feature>
<keyword evidence="3" id="KW-0234">DNA repair</keyword>
<evidence type="ECO:0000256" key="3">
    <source>
        <dbReference type="ARBA" id="ARBA00023204"/>
    </source>
</evidence>
<evidence type="ECO:0000313" key="8">
    <source>
        <dbReference type="Proteomes" id="UP001153620"/>
    </source>
</evidence>
<feature type="compositionally biased region" description="Basic and acidic residues" evidence="5">
    <location>
        <begin position="332"/>
        <end position="345"/>
    </location>
</feature>
<dbReference type="Gene3D" id="3.40.50.1010">
    <property type="entry name" value="5'-nuclease"/>
    <property type="match status" value="1"/>
</dbReference>
<dbReference type="SUPFAM" id="SSF88723">
    <property type="entry name" value="PIN domain-like"/>
    <property type="match status" value="1"/>
</dbReference>
<reference evidence="7" key="2">
    <citation type="submission" date="2022-10" db="EMBL/GenBank/DDBJ databases">
        <authorList>
            <consortium name="ENA_rothamsted_submissions"/>
            <consortium name="culmorum"/>
            <person name="King R."/>
        </authorList>
    </citation>
    <scope>NUCLEOTIDE SEQUENCE</scope>
</reference>
<reference evidence="7" key="1">
    <citation type="submission" date="2022-01" db="EMBL/GenBank/DDBJ databases">
        <authorList>
            <person name="King R."/>
        </authorList>
    </citation>
    <scope>NUCLEOTIDE SEQUENCE</scope>
</reference>
<organism evidence="7 8">
    <name type="scientific">Chironomus riparius</name>
    <dbReference type="NCBI Taxonomy" id="315576"/>
    <lineage>
        <taxon>Eukaryota</taxon>
        <taxon>Metazoa</taxon>
        <taxon>Ecdysozoa</taxon>
        <taxon>Arthropoda</taxon>
        <taxon>Hexapoda</taxon>
        <taxon>Insecta</taxon>
        <taxon>Pterygota</taxon>
        <taxon>Neoptera</taxon>
        <taxon>Endopterygota</taxon>
        <taxon>Diptera</taxon>
        <taxon>Nematocera</taxon>
        <taxon>Chironomoidea</taxon>
        <taxon>Chironomidae</taxon>
        <taxon>Chironominae</taxon>
        <taxon>Chironomus</taxon>
    </lineage>
</organism>
<protein>
    <recommendedName>
        <fullName evidence="6">WW domain-containing protein</fullName>
    </recommendedName>
</protein>
<dbReference type="InterPro" id="IPR029060">
    <property type="entry name" value="PIN-like_dom_sf"/>
</dbReference>
<sequence>MSFIVKNEDDKFLISFSKVKDDEFIILATNLKQFFVQKRINSEYIQEKFNESHKTIKFELSKILKIIQEEEPANDSELKVTGSDLNLVLKYQTVLRNMTGSFKISFKLEECTSIPEIGELFFTGLLKTIIHEKLKTVGSDKFNVNLPETSFEATFKVNDSNISDLCQFIGCDIMSKSDNTEQKPVEQVKVLKQSTKSTSRAVKRPIVMHNEMKFVQLNDSQEIDITEGEKPKEVTTKICRMDSKEKVPRGWIKVQSKTRADKFYYYNKEKKISVWKLSDCNDESKIQLPKSSSQSKTPKKSPKKESKLSNHSIVIGKRNLAEERLKKLQTTLKEEAKRGKVDKNKSKPNKRQGPVENNTIISRPSKSLISSEEVDAIISGIAVKPKVKDPVKNDSKSQEITLKARENDINNSNTTVIDDDESFKMEVDEQLDKSTESLTDYEEPMEWEDIDEKLVVKEVQNIRTKINATSNSSIGTSQVSNKLSKTDFYIIVDTNVLLSNLTFVKEIKSKLFKDIGRAYIYLPYIVLCELDRLKLREESIARLARTAISFIDDCFKAKDEFILGQNAIESSRELIEIDSGDDYIINCALQMKELTSKIILLSNDKNLRNKGFVNGFDAFSSDTLNYADYNVNNTIKFE</sequence>
<dbReference type="Gene3D" id="2.170.210.10">
    <property type="entry name" value="DNA double-strand break repair and VJ recombination XRCC4, N-terminal"/>
    <property type="match status" value="1"/>
</dbReference>
<dbReference type="EMBL" id="OU895878">
    <property type="protein sequence ID" value="CAG9803358.1"/>
    <property type="molecule type" value="Genomic_DNA"/>
</dbReference>
<dbReference type="InterPro" id="IPR052626">
    <property type="entry name" value="SWT1_Regulator"/>
</dbReference>
<keyword evidence="4" id="KW-0539">Nucleus</keyword>
<name>A0A9N9WRH7_9DIPT</name>
<evidence type="ECO:0000256" key="2">
    <source>
        <dbReference type="ARBA" id="ARBA00022763"/>
    </source>
</evidence>
<evidence type="ECO:0000259" key="6">
    <source>
        <dbReference type="PROSITE" id="PS50020"/>
    </source>
</evidence>
<evidence type="ECO:0000313" key="7">
    <source>
        <dbReference type="EMBL" id="CAG9803358.1"/>
    </source>
</evidence>
<accession>A0A9N9WRH7</accession>
<feature type="domain" description="WW" evidence="6">
    <location>
        <begin position="245"/>
        <end position="275"/>
    </location>
</feature>
<gene>
    <name evidence="7" type="ORF">CHIRRI_LOCUS6258</name>
</gene>
<dbReference type="PROSITE" id="PS50020">
    <property type="entry name" value="WW_DOMAIN_2"/>
    <property type="match status" value="1"/>
</dbReference>
<dbReference type="GO" id="GO:0006303">
    <property type="term" value="P:double-strand break repair via nonhomologous end joining"/>
    <property type="evidence" value="ECO:0007669"/>
    <property type="project" value="UniProtKB-ARBA"/>
</dbReference>
<evidence type="ECO:0000256" key="5">
    <source>
        <dbReference type="SAM" id="MobiDB-lite"/>
    </source>
</evidence>